<keyword evidence="3" id="KW-1185">Reference proteome</keyword>
<dbReference type="InterPro" id="IPR001387">
    <property type="entry name" value="Cro/C1-type_HTH"/>
</dbReference>
<comment type="caution">
    <text evidence="2">The sequence shown here is derived from an EMBL/GenBank/DDBJ whole genome shotgun (WGS) entry which is preliminary data.</text>
</comment>
<accession>A0AAJ5BE70</accession>
<dbReference type="KEGG" id="mpw:MPR_0517"/>
<evidence type="ECO:0000313" key="2">
    <source>
        <dbReference type="EMBL" id="SEQ98587.1"/>
    </source>
</evidence>
<dbReference type="AlphaFoldDB" id="A0AAJ5BE70"/>
<dbReference type="Pfam" id="PF01381">
    <property type="entry name" value="HTH_3"/>
    <property type="match status" value="1"/>
</dbReference>
<dbReference type="Proteomes" id="UP000183496">
    <property type="component" value="Unassembled WGS sequence"/>
</dbReference>
<gene>
    <name evidence="2" type="ORF">SAMN04488089_10827</name>
</gene>
<protein>
    <submittedName>
        <fullName evidence="2">Helix-turn-helix</fullName>
    </submittedName>
</protein>
<dbReference type="GO" id="GO:0003677">
    <property type="term" value="F:DNA binding"/>
    <property type="evidence" value="ECO:0007669"/>
    <property type="project" value="InterPro"/>
</dbReference>
<dbReference type="RefSeq" id="WP_041888862.1">
    <property type="nucleotide sequence ID" value="NZ_CP010817.1"/>
</dbReference>
<sequence>MKAYFDIDALVESGLIRSELEYERALIADRKLHILAKENSKLKKLRMELRALIEGYEKEEWSDVDTLTEEKLRESDEAERIAEVERAFFEERKQLIRKKLKELDLTQENLGFVLGHKSKTHMSELMNGIKPFTLKDLIIINRVLQIDISVLIPRFLSKEDQVKVNKAVEVLNKPKIKLVTDELLFS</sequence>
<reference evidence="2 3" key="1">
    <citation type="submission" date="2016-10" db="EMBL/GenBank/DDBJ databases">
        <authorList>
            <person name="Varghese N."/>
            <person name="Submissions S."/>
        </authorList>
    </citation>
    <scope>NUCLEOTIDE SEQUENCE [LARGE SCALE GENOMIC DNA]</scope>
    <source>
        <strain evidence="3">DSM 19823 / KCTC 23066 / CCTCC M 208030 / D25</strain>
    </source>
</reference>
<dbReference type="SUPFAM" id="SSF47413">
    <property type="entry name" value="lambda repressor-like DNA-binding domains"/>
    <property type="match status" value="1"/>
</dbReference>
<evidence type="ECO:0000259" key="1">
    <source>
        <dbReference type="PROSITE" id="PS50943"/>
    </source>
</evidence>
<proteinExistence type="predicted"/>
<name>A0AAJ5BE70_MYRPR</name>
<dbReference type="PROSITE" id="PS50943">
    <property type="entry name" value="HTH_CROC1"/>
    <property type="match status" value="1"/>
</dbReference>
<evidence type="ECO:0000313" key="3">
    <source>
        <dbReference type="Proteomes" id="UP000183496"/>
    </source>
</evidence>
<feature type="domain" description="HTH cro/C1-type" evidence="1">
    <location>
        <begin position="96"/>
        <end position="151"/>
    </location>
</feature>
<dbReference type="EMBL" id="FOFY01000008">
    <property type="protein sequence ID" value="SEQ98587.1"/>
    <property type="molecule type" value="Genomic_DNA"/>
</dbReference>
<dbReference type="Gene3D" id="1.10.260.40">
    <property type="entry name" value="lambda repressor-like DNA-binding domains"/>
    <property type="match status" value="1"/>
</dbReference>
<dbReference type="InterPro" id="IPR010982">
    <property type="entry name" value="Lambda_DNA-bd_dom_sf"/>
</dbReference>
<organism evidence="2 3">
    <name type="scientific">Myroides profundi</name>
    <dbReference type="NCBI Taxonomy" id="480520"/>
    <lineage>
        <taxon>Bacteria</taxon>
        <taxon>Pseudomonadati</taxon>
        <taxon>Bacteroidota</taxon>
        <taxon>Flavobacteriia</taxon>
        <taxon>Flavobacteriales</taxon>
        <taxon>Flavobacteriaceae</taxon>
        <taxon>Myroides</taxon>
    </lineage>
</organism>